<evidence type="ECO:0000256" key="3">
    <source>
        <dbReference type="ARBA" id="ARBA00022960"/>
    </source>
</evidence>
<organism evidence="9 10">
    <name type="scientific">Secundilactobacillus folii</name>
    <dbReference type="NCBI Taxonomy" id="2678357"/>
    <lineage>
        <taxon>Bacteria</taxon>
        <taxon>Bacillati</taxon>
        <taxon>Bacillota</taxon>
        <taxon>Bacilli</taxon>
        <taxon>Lactobacillales</taxon>
        <taxon>Lactobacillaceae</taxon>
        <taxon>Secundilactobacillus</taxon>
    </lineage>
</organism>
<keyword evidence="3 6" id="KW-0133">Cell shape</keyword>
<dbReference type="InterPro" id="IPR038063">
    <property type="entry name" value="Transpep_catalytic_dom"/>
</dbReference>
<comment type="pathway">
    <text evidence="1 6">Cell wall biogenesis; peptidoglycan biosynthesis.</text>
</comment>
<evidence type="ECO:0000256" key="2">
    <source>
        <dbReference type="ARBA" id="ARBA00022679"/>
    </source>
</evidence>
<dbReference type="SUPFAM" id="SSF141523">
    <property type="entry name" value="L,D-transpeptidase catalytic domain-like"/>
    <property type="match status" value="1"/>
</dbReference>
<comment type="caution">
    <text evidence="9">The sequence shown here is derived from an EMBL/GenBank/DDBJ whole genome shotgun (WGS) entry which is preliminary data.</text>
</comment>
<dbReference type="InterPro" id="IPR038054">
    <property type="entry name" value="LD_TPept-like_central_sf"/>
</dbReference>
<dbReference type="GO" id="GO:0008360">
    <property type="term" value="P:regulation of cell shape"/>
    <property type="evidence" value="ECO:0007669"/>
    <property type="project" value="UniProtKB-UniRule"/>
</dbReference>
<dbReference type="Proteomes" id="UP000466388">
    <property type="component" value="Unassembled WGS sequence"/>
</dbReference>
<evidence type="ECO:0000256" key="6">
    <source>
        <dbReference type="PROSITE-ProRule" id="PRU01373"/>
    </source>
</evidence>
<evidence type="ECO:0000313" key="10">
    <source>
        <dbReference type="Proteomes" id="UP000466388"/>
    </source>
</evidence>
<keyword evidence="7" id="KW-0472">Membrane</keyword>
<dbReference type="InterPro" id="IPR022029">
    <property type="entry name" value="YoaR-like_PG-bd"/>
</dbReference>
<keyword evidence="5 6" id="KW-0961">Cell wall biogenesis/degradation</keyword>
<evidence type="ECO:0000259" key="8">
    <source>
        <dbReference type="PROSITE" id="PS52029"/>
    </source>
</evidence>
<evidence type="ECO:0000313" key="9">
    <source>
        <dbReference type="EMBL" id="MTV81536.1"/>
    </source>
</evidence>
<evidence type="ECO:0000256" key="7">
    <source>
        <dbReference type="SAM" id="Phobius"/>
    </source>
</evidence>
<dbReference type="InterPro" id="IPR005490">
    <property type="entry name" value="LD_TPept_cat_dom"/>
</dbReference>
<name>A0A7X2XTX7_9LACO</name>
<dbReference type="GO" id="GO:0005576">
    <property type="term" value="C:extracellular region"/>
    <property type="evidence" value="ECO:0007669"/>
    <property type="project" value="TreeGrafter"/>
</dbReference>
<feature type="domain" description="L,D-TPase catalytic" evidence="8">
    <location>
        <begin position="333"/>
        <end position="461"/>
    </location>
</feature>
<gene>
    <name evidence="9" type="ORF">GM612_02560</name>
</gene>
<keyword evidence="7" id="KW-1133">Transmembrane helix</keyword>
<dbReference type="PROSITE" id="PS52029">
    <property type="entry name" value="LD_TPASE"/>
    <property type="match status" value="1"/>
</dbReference>
<evidence type="ECO:0000256" key="1">
    <source>
        <dbReference type="ARBA" id="ARBA00004752"/>
    </source>
</evidence>
<feature type="active site" description="Nucleophile" evidence="6">
    <location>
        <position position="437"/>
    </location>
</feature>
<keyword evidence="10" id="KW-1185">Reference proteome</keyword>
<accession>A0A7X2XTX7</accession>
<dbReference type="GO" id="GO:0016740">
    <property type="term" value="F:transferase activity"/>
    <property type="evidence" value="ECO:0007669"/>
    <property type="project" value="UniProtKB-KW"/>
</dbReference>
<dbReference type="Gene3D" id="3.10.20.800">
    <property type="match status" value="1"/>
</dbReference>
<evidence type="ECO:0000256" key="4">
    <source>
        <dbReference type="ARBA" id="ARBA00022984"/>
    </source>
</evidence>
<dbReference type="CDD" id="cd16913">
    <property type="entry name" value="YkuD_like"/>
    <property type="match status" value="1"/>
</dbReference>
<sequence>MKHRTNRQLKGLRWLIAALTFLVVLGIGGMGYASYYSQRFKPAQINGVKVTNLTAAQATKKLNQADSQTKRKTLTVTQSRVTVSQTTVEKALRKRNEGSSPLKTVQLTVKAPVSKVQLQARKTTLLSQFKQQIETINATRTKPIAAKVTLKNGQTTVTAGRNGNALDEAKMVASYKKQISSAAVIRVKDSQSQVGSTSSSNMKATKVKMQQLLNRMVSIKLPNRTITLKARDYLKNGYMTTAGQTYFDPTTVQQLVAKLAKEYDTQGKSMRFTTHSGSKITVPAGGTYGWSISQAKLTARILQGFEGSATQAINLKNDVAGTGYGSTNGIGKTYIEVDLKNLREYAYVNGKLKFSTAVMSGTITGGNKTPQGVYYILYKQRNTTLTGANDNGSTYHSKVKYWMPITNDGVGLHDSPWQPSYVYGNPSYRSTYHSHGCINNPPSKIGSLYKISYAGEPVVIYD</sequence>
<dbReference type="GO" id="GO:0071555">
    <property type="term" value="P:cell wall organization"/>
    <property type="evidence" value="ECO:0007669"/>
    <property type="project" value="UniProtKB-UniRule"/>
</dbReference>
<dbReference type="GO" id="GO:0018104">
    <property type="term" value="P:peptidoglycan-protein cross-linking"/>
    <property type="evidence" value="ECO:0007669"/>
    <property type="project" value="TreeGrafter"/>
</dbReference>
<reference evidence="9 10" key="1">
    <citation type="submission" date="2019-11" db="EMBL/GenBank/DDBJ databases">
        <title>Lactobacillus sp. nov. CRM56-3, isolated from fermented tea leaves.</title>
        <authorList>
            <person name="Phuengjayaem S."/>
            <person name="Tanasupawat S."/>
        </authorList>
    </citation>
    <scope>NUCLEOTIDE SEQUENCE [LARGE SCALE GENOMIC DNA]</scope>
    <source>
        <strain evidence="9 10">CRM56-3</strain>
    </source>
</reference>
<proteinExistence type="predicted"/>
<evidence type="ECO:0000256" key="5">
    <source>
        <dbReference type="ARBA" id="ARBA00023316"/>
    </source>
</evidence>
<dbReference type="Gene3D" id="2.40.440.10">
    <property type="entry name" value="L,D-transpeptidase catalytic domain-like"/>
    <property type="match status" value="1"/>
</dbReference>
<dbReference type="SUPFAM" id="SSF143985">
    <property type="entry name" value="L,D-transpeptidase pre-catalytic domain-like"/>
    <property type="match status" value="1"/>
</dbReference>
<dbReference type="InterPro" id="IPR050979">
    <property type="entry name" value="LD-transpeptidase"/>
</dbReference>
<dbReference type="GO" id="GO:0071972">
    <property type="term" value="F:peptidoglycan L,D-transpeptidase activity"/>
    <property type="evidence" value="ECO:0007669"/>
    <property type="project" value="TreeGrafter"/>
</dbReference>
<dbReference type="AlphaFoldDB" id="A0A7X2XTX7"/>
<dbReference type="PANTHER" id="PTHR30582">
    <property type="entry name" value="L,D-TRANSPEPTIDASE"/>
    <property type="match status" value="1"/>
</dbReference>
<protein>
    <submittedName>
        <fullName evidence="9">L,D-transpeptidase family protein</fullName>
    </submittedName>
</protein>
<keyword evidence="7" id="KW-0812">Transmembrane</keyword>
<dbReference type="RefSeq" id="WP_155430814.1">
    <property type="nucleotide sequence ID" value="NZ_WNJO01000002.1"/>
</dbReference>
<dbReference type="EMBL" id="WNJO01000002">
    <property type="protein sequence ID" value="MTV81536.1"/>
    <property type="molecule type" value="Genomic_DNA"/>
</dbReference>
<keyword evidence="2" id="KW-0808">Transferase</keyword>
<dbReference type="PANTHER" id="PTHR30582:SF33">
    <property type="entry name" value="EXPORTED PROTEIN"/>
    <property type="match status" value="1"/>
</dbReference>
<feature type="transmembrane region" description="Helical" evidence="7">
    <location>
        <begin position="12"/>
        <end position="35"/>
    </location>
</feature>
<keyword evidence="4 6" id="KW-0573">Peptidoglycan synthesis</keyword>
<dbReference type="Pfam" id="PF03734">
    <property type="entry name" value="YkuD"/>
    <property type="match status" value="1"/>
</dbReference>
<dbReference type="Pfam" id="PF12229">
    <property type="entry name" value="PG_binding_4"/>
    <property type="match status" value="1"/>
</dbReference>
<feature type="active site" description="Proton donor/acceptor" evidence="6">
    <location>
        <position position="413"/>
    </location>
</feature>
<dbReference type="UniPathway" id="UPA00219"/>